<evidence type="ECO:0000313" key="1">
    <source>
        <dbReference type="EMBL" id="QTE29093.1"/>
    </source>
</evidence>
<protein>
    <submittedName>
        <fullName evidence="1">Carboxypeptidase regulatory-like domain-containing protein</fullName>
    </submittedName>
</protein>
<organism evidence="1 2">
    <name type="scientific">Pengzhenrongella sicca</name>
    <dbReference type="NCBI Taxonomy" id="2819238"/>
    <lineage>
        <taxon>Bacteria</taxon>
        <taxon>Bacillati</taxon>
        <taxon>Actinomycetota</taxon>
        <taxon>Actinomycetes</taxon>
        <taxon>Micrococcales</taxon>
        <taxon>Pengzhenrongella</taxon>
    </lineage>
</organism>
<keyword evidence="1" id="KW-0378">Hydrolase</keyword>
<name>A0A8A4ZDW1_9MICO</name>
<keyword evidence="2" id="KW-1185">Reference proteome</keyword>
<accession>A0A8A4ZDW1</accession>
<proteinExistence type="predicted"/>
<reference evidence="1" key="1">
    <citation type="submission" date="2021-03" db="EMBL/GenBank/DDBJ databases">
        <title>Pengzhenrongella sicca gen. nov., sp. nov., a new member of suborder Micrococcineae isolated from High-Arctic tundra soil.</title>
        <authorList>
            <person name="Peng F."/>
        </authorList>
    </citation>
    <scope>NUCLEOTIDE SEQUENCE</scope>
    <source>
        <strain evidence="1">LRZ-2</strain>
    </source>
</reference>
<dbReference type="AlphaFoldDB" id="A0A8A4ZDW1"/>
<dbReference type="GO" id="GO:0004180">
    <property type="term" value="F:carboxypeptidase activity"/>
    <property type="evidence" value="ECO:0007669"/>
    <property type="project" value="UniProtKB-KW"/>
</dbReference>
<dbReference type="RefSeq" id="WP_227423354.1">
    <property type="nucleotide sequence ID" value="NZ_CP071868.1"/>
</dbReference>
<keyword evidence="1" id="KW-0645">Protease</keyword>
<gene>
    <name evidence="1" type="ORF">J4E96_17605</name>
</gene>
<keyword evidence="1" id="KW-0121">Carboxypeptidase</keyword>
<sequence>MAADDVAAFALEPLGPVDTAILDDLAALWGRLDPVPADLVDRIGLALTLDALETELAQIHRVASPALAVRADETSIEAETITFTTDVLTVMITVHAEGEHVRIDGWSTPAGQVSVELHQGSTVTTTESDENGRFVLADVARGAARLVLRRAAAPQEPVVTPMIEL</sequence>
<dbReference type="EMBL" id="CP071868">
    <property type="protein sequence ID" value="QTE29093.1"/>
    <property type="molecule type" value="Genomic_DNA"/>
</dbReference>
<evidence type="ECO:0000313" key="2">
    <source>
        <dbReference type="Proteomes" id="UP000663937"/>
    </source>
</evidence>
<dbReference type="Proteomes" id="UP000663937">
    <property type="component" value="Chromosome"/>
</dbReference>
<dbReference type="KEGG" id="psic:J4E96_17605"/>